<proteinExistence type="predicted"/>
<evidence type="ECO:0000313" key="1">
    <source>
        <dbReference type="EMBL" id="RQX03910.1"/>
    </source>
</evidence>
<organism evidence="1 2">
    <name type="scientific">Micromonospora arida</name>
    <dbReference type="NCBI Taxonomy" id="2203715"/>
    <lineage>
        <taxon>Bacteria</taxon>
        <taxon>Bacillati</taxon>
        <taxon>Actinomycetota</taxon>
        <taxon>Actinomycetes</taxon>
        <taxon>Micromonosporales</taxon>
        <taxon>Micromonosporaceae</taxon>
        <taxon>Micromonospora</taxon>
    </lineage>
</organism>
<evidence type="ECO:0000313" key="2">
    <source>
        <dbReference type="Proteomes" id="UP000266889"/>
    </source>
</evidence>
<dbReference type="Proteomes" id="UP000266889">
    <property type="component" value="Unassembled WGS sequence"/>
</dbReference>
<dbReference type="EMBL" id="QGSY01000284">
    <property type="protein sequence ID" value="RQX03910.1"/>
    <property type="molecule type" value="Genomic_DNA"/>
</dbReference>
<dbReference type="AlphaFoldDB" id="A0A3N9WT40"/>
<gene>
    <name evidence="1" type="ORF">DLJ58_29055</name>
</gene>
<comment type="caution">
    <text evidence="1">The sequence shown here is derived from an EMBL/GenBank/DDBJ whole genome shotgun (WGS) entry which is preliminary data.</text>
</comment>
<protein>
    <submittedName>
        <fullName evidence="1">Uncharacterized protein</fullName>
    </submittedName>
</protein>
<accession>A0A3N9WT40</accession>
<keyword evidence="2" id="KW-1185">Reference proteome</keyword>
<sequence>MLGAGMAVGVSAIALLPGARRANAGWYSTYPTHTTCSASGFSGSNCVGGPISSSYCNGRGFHRDDSLKSGCDYVDYRVELYSCNQKNAWIWNGGGGHFRCSDGRNVYNYCGDTGNYLSICKTFL</sequence>
<reference evidence="1 2" key="1">
    <citation type="submission" date="2018-05" db="EMBL/GenBank/DDBJ databases">
        <title>Micromonospora from Atacama Desert.</title>
        <authorList>
            <person name="Carro L."/>
            <person name="Goodfellow M."/>
            <person name="Klenk H.-P."/>
        </authorList>
    </citation>
    <scope>NUCLEOTIDE SEQUENCE [LARGE SCALE GENOMIC DNA]</scope>
    <source>
        <strain evidence="1 2">LB32</strain>
    </source>
</reference>
<name>A0A3N9WT40_9ACTN</name>